<keyword evidence="4" id="KW-0410">Iron transport</keyword>
<evidence type="ECO:0000313" key="16">
    <source>
        <dbReference type="Proteomes" id="UP000006322"/>
    </source>
</evidence>
<proteinExistence type="inferred from homology"/>
<evidence type="ECO:0000256" key="6">
    <source>
        <dbReference type="ARBA" id="ARBA00023004"/>
    </source>
</evidence>
<comment type="similarity">
    <text evidence="11 12">Belongs to the TonB-dependent receptor family.</text>
</comment>
<evidence type="ECO:0000256" key="1">
    <source>
        <dbReference type="ARBA" id="ARBA00004571"/>
    </source>
</evidence>
<comment type="caution">
    <text evidence="15">The sequence shown here is derived from an EMBL/GenBank/DDBJ whole genome shotgun (WGS) entry which is preliminary data.</text>
</comment>
<dbReference type="InterPro" id="IPR039426">
    <property type="entry name" value="TonB-dep_rcpt-like"/>
</dbReference>
<dbReference type="RefSeq" id="WP_007102759.1">
    <property type="nucleotide sequence ID" value="NZ_BAER01000002.1"/>
</dbReference>
<evidence type="ECO:0000313" key="15">
    <source>
        <dbReference type="EMBL" id="GAC30949.1"/>
    </source>
</evidence>
<evidence type="ECO:0000256" key="2">
    <source>
        <dbReference type="ARBA" id="ARBA00022448"/>
    </source>
</evidence>
<evidence type="ECO:0000256" key="3">
    <source>
        <dbReference type="ARBA" id="ARBA00022452"/>
    </source>
</evidence>
<evidence type="ECO:0000256" key="9">
    <source>
        <dbReference type="ARBA" id="ARBA00023136"/>
    </source>
</evidence>
<dbReference type="EMBL" id="BAER01000002">
    <property type="protein sequence ID" value="GAC30949.1"/>
    <property type="molecule type" value="Genomic_DNA"/>
</dbReference>
<keyword evidence="9 11" id="KW-0472">Membrane</keyword>
<dbReference type="Gene3D" id="2.40.170.20">
    <property type="entry name" value="TonB-dependent receptor, beta-barrel domain"/>
    <property type="match status" value="1"/>
</dbReference>
<dbReference type="Pfam" id="PF07715">
    <property type="entry name" value="Plug"/>
    <property type="match status" value="1"/>
</dbReference>
<dbReference type="AlphaFoldDB" id="K6YDX9"/>
<dbReference type="InterPro" id="IPR012910">
    <property type="entry name" value="Plug_dom"/>
</dbReference>
<feature type="domain" description="Secretin/TonB short N-terminal" evidence="14">
    <location>
        <begin position="61"/>
        <end position="111"/>
    </location>
</feature>
<keyword evidence="8 12" id="KW-0798">TonB box</keyword>
<protein>
    <submittedName>
        <fullName evidence="15">TonB-dependent receptor</fullName>
    </submittedName>
</protein>
<keyword evidence="3 11" id="KW-1134">Transmembrane beta strand</keyword>
<dbReference type="InterPro" id="IPR011662">
    <property type="entry name" value="Secretin/TonB_short_N"/>
</dbReference>
<evidence type="ECO:0000256" key="8">
    <source>
        <dbReference type="ARBA" id="ARBA00023077"/>
    </source>
</evidence>
<feature type="chain" id="PRO_5003899982" evidence="13">
    <location>
        <begin position="34"/>
        <end position="869"/>
    </location>
</feature>
<dbReference type="SUPFAM" id="SSF56935">
    <property type="entry name" value="Porins"/>
    <property type="match status" value="1"/>
</dbReference>
<evidence type="ECO:0000256" key="12">
    <source>
        <dbReference type="RuleBase" id="RU003357"/>
    </source>
</evidence>
<comment type="subcellular location">
    <subcellularLocation>
        <location evidence="1 11">Cell outer membrane</location>
        <topology evidence="1 11">Multi-pass membrane protein</topology>
    </subcellularLocation>
</comment>
<dbReference type="InterPro" id="IPR036942">
    <property type="entry name" value="Beta-barrel_TonB_sf"/>
</dbReference>
<keyword evidence="6" id="KW-0408">Iron</keyword>
<dbReference type="InterPro" id="IPR000531">
    <property type="entry name" value="Beta-barrel_TonB"/>
</dbReference>
<evidence type="ECO:0000256" key="11">
    <source>
        <dbReference type="PROSITE-ProRule" id="PRU01360"/>
    </source>
</evidence>
<dbReference type="Proteomes" id="UP000006322">
    <property type="component" value="Unassembled WGS sequence"/>
</dbReference>
<accession>K6YDX9</accession>
<keyword evidence="2 11" id="KW-0813">Transport</keyword>
<organism evidence="15 16">
    <name type="scientific">Paraglaciecola polaris LMG 21857</name>
    <dbReference type="NCBI Taxonomy" id="1129793"/>
    <lineage>
        <taxon>Bacteria</taxon>
        <taxon>Pseudomonadati</taxon>
        <taxon>Pseudomonadota</taxon>
        <taxon>Gammaproteobacteria</taxon>
        <taxon>Alteromonadales</taxon>
        <taxon>Alteromonadaceae</taxon>
        <taxon>Paraglaciecola</taxon>
    </lineage>
</organism>
<keyword evidence="13" id="KW-0732">Signal</keyword>
<keyword evidence="10 11" id="KW-0998">Cell outer membrane</keyword>
<keyword evidence="5 11" id="KW-0812">Transmembrane</keyword>
<evidence type="ECO:0000256" key="10">
    <source>
        <dbReference type="ARBA" id="ARBA00023237"/>
    </source>
</evidence>
<dbReference type="PANTHER" id="PTHR32552:SF81">
    <property type="entry name" value="TONB-DEPENDENT OUTER MEMBRANE RECEPTOR"/>
    <property type="match status" value="1"/>
</dbReference>
<keyword evidence="16" id="KW-1185">Reference proteome</keyword>
<sequence>MKTHIPKWKRKPIVLSVILSLAGSLSVVTDVSAQIKQVQIKIAAIPLDNALQNVAKKFGKQIVFFSNVANGLTAEAFSGSYTEEEALDLLLKNTELQYRYINSKTIAIEKAIEGVKLDGKKRVETNSLINDQAQQNASNDRPTGAGKGTIENITVTAQRRTQNLQEVPISVSVMKDDLLDSITTNGADIRFMSARIPSLKIESSFGRSFPRFYIRGLGNQDFDLNASQPVSLIYDDVVQESPILKGFPVFDVESVEVLRGPQGTLFGRNTPAGLVKFTSKRPTQDFGGYFSASYGSLNTLSTQGALSGGLTDTLSVRVSLLNQTRDDYIDTQAPGFEEKDVLGGYDDRAAKVQVLYEPSDKLSALFNYHTRDLDGTPTVFRASAIKPGTNNFVENFDRNIVYQDAAQRATQSVKVDGGSVKLEYLDNDFSYTSVTGYESVEMFSRADVDGGYRVSSFGDPSGYTGELGTVPLFSVESADGIPEHSQFTQEFRIASNELGRFDYQAGAFFFTEDLDIDTFHYNEDGSVKRYLQQNQQTDAWAVFFSGDYDVSDELSITGGLRYSKDEKEYTAQRIISTSSDGEFFDPMYANTEDSAISWDLSATYKYSSDTNLYSRVAKGFRAPSIQGRVVSGNNPQLSIADSETIHSIEVGAKSDLLDGSARVNFDIFYFEMDDQQLTAQSSFDEGAAKELLNIDKTVGYGFELEAEYAITADLLTTLGVSYNNTEIQDDNAAISTCDFCTVRNPVDENGLIGVDGLSLPRAPEWIGNFTMRYSTQVGDGDLYFYTDWSYASEVQFSLIDAVEMQQDPYLEGGIRIGYLFAVNDYDMEVAAYGRNITDETALVGGLTINNLAGIVNEGRAWGADFKVKF</sequence>
<dbReference type="Pfam" id="PF00593">
    <property type="entry name" value="TonB_dep_Rec_b-barrel"/>
    <property type="match status" value="1"/>
</dbReference>
<feature type="signal peptide" evidence="13">
    <location>
        <begin position="1"/>
        <end position="33"/>
    </location>
</feature>
<dbReference type="Gene3D" id="3.55.50.30">
    <property type="match status" value="1"/>
</dbReference>
<evidence type="ECO:0000256" key="7">
    <source>
        <dbReference type="ARBA" id="ARBA00023065"/>
    </source>
</evidence>
<evidence type="ECO:0000256" key="13">
    <source>
        <dbReference type="SAM" id="SignalP"/>
    </source>
</evidence>
<dbReference type="STRING" id="1129793.GPLA_0028"/>
<dbReference type="SMART" id="SM00965">
    <property type="entry name" value="STN"/>
    <property type="match status" value="1"/>
</dbReference>
<reference evidence="16" key="1">
    <citation type="journal article" date="2014" name="Environ. Microbiol.">
        <title>Comparative genomics of the marine bacterial genus Glaciecola reveals the high degree of genomic diversity and genomic characteristic for cold adaptation.</title>
        <authorList>
            <person name="Qin Q.L."/>
            <person name="Xie B.B."/>
            <person name="Yu Y."/>
            <person name="Shu Y.L."/>
            <person name="Rong J.C."/>
            <person name="Zhang Y.J."/>
            <person name="Zhao D.L."/>
            <person name="Chen X.L."/>
            <person name="Zhang X.Y."/>
            <person name="Chen B."/>
            <person name="Zhou B.C."/>
            <person name="Zhang Y.Z."/>
        </authorList>
    </citation>
    <scope>NUCLEOTIDE SEQUENCE [LARGE SCALE GENOMIC DNA]</scope>
    <source>
        <strain evidence="16">LMG 21857</strain>
    </source>
</reference>
<evidence type="ECO:0000256" key="5">
    <source>
        <dbReference type="ARBA" id="ARBA00022692"/>
    </source>
</evidence>
<keyword evidence="7" id="KW-0406">Ion transport</keyword>
<dbReference type="GO" id="GO:0006826">
    <property type="term" value="P:iron ion transport"/>
    <property type="evidence" value="ECO:0007669"/>
    <property type="project" value="UniProtKB-KW"/>
</dbReference>
<dbReference type="GO" id="GO:0009279">
    <property type="term" value="C:cell outer membrane"/>
    <property type="evidence" value="ECO:0007669"/>
    <property type="project" value="UniProtKB-SubCell"/>
</dbReference>
<dbReference type="PANTHER" id="PTHR32552">
    <property type="entry name" value="FERRICHROME IRON RECEPTOR-RELATED"/>
    <property type="match status" value="1"/>
</dbReference>
<dbReference type="OrthoDB" id="127311at2"/>
<keyword evidence="15" id="KW-0675">Receptor</keyword>
<name>K6YDX9_9ALTE</name>
<evidence type="ECO:0000256" key="4">
    <source>
        <dbReference type="ARBA" id="ARBA00022496"/>
    </source>
</evidence>
<gene>
    <name evidence="15" type="ORF">GPLA_0028</name>
</gene>
<dbReference type="PROSITE" id="PS52016">
    <property type="entry name" value="TONB_DEPENDENT_REC_3"/>
    <property type="match status" value="1"/>
</dbReference>
<evidence type="ECO:0000259" key="14">
    <source>
        <dbReference type="SMART" id="SM00965"/>
    </source>
</evidence>